<evidence type="ECO:0000313" key="2">
    <source>
        <dbReference type="EMBL" id="MFD1744709.1"/>
    </source>
</evidence>
<organism evidence="2 3">
    <name type="scientific">Rhizobium helianthi</name>
    <dbReference type="NCBI Taxonomy" id="1132695"/>
    <lineage>
        <taxon>Bacteria</taxon>
        <taxon>Pseudomonadati</taxon>
        <taxon>Pseudomonadota</taxon>
        <taxon>Alphaproteobacteria</taxon>
        <taxon>Hyphomicrobiales</taxon>
        <taxon>Rhizobiaceae</taxon>
        <taxon>Rhizobium/Agrobacterium group</taxon>
        <taxon>Rhizobium</taxon>
    </lineage>
</organism>
<dbReference type="CDD" id="cd04301">
    <property type="entry name" value="NAT_SF"/>
    <property type="match status" value="1"/>
</dbReference>
<accession>A0ABW4M0C2</accession>
<name>A0ABW4M0C2_9HYPH</name>
<sequence>MEDVFGLSGFRGWGALGGWSEDYIVHGWEESGRLVASLGETRMTLFGPDGAAFTAVQFGAVATTKEARGRGLARLLIEDALDVADRSKRPVLLFANPSVLDFYPKFGFRRLPCHRLWLDQRNESVSRTLPGRILDPHSADDRDSVRKWIANSSAGGGPLSAKRAMGTILWHWLNSNLTAVHLEERESLVFLELTDDTLFIADCLTVEECENGVLDALAGLRPAVELGFVPKCKALLERVAQVLDDDSFMFWRGPTLPEGLMRFPAIMMT</sequence>
<evidence type="ECO:0000313" key="3">
    <source>
        <dbReference type="Proteomes" id="UP001597322"/>
    </source>
</evidence>
<dbReference type="InterPro" id="IPR016181">
    <property type="entry name" value="Acyl_CoA_acyltransferase"/>
</dbReference>
<dbReference type="PROSITE" id="PS51186">
    <property type="entry name" value="GNAT"/>
    <property type="match status" value="1"/>
</dbReference>
<reference evidence="3" key="1">
    <citation type="journal article" date="2019" name="Int. J. Syst. Evol. Microbiol.">
        <title>The Global Catalogue of Microorganisms (GCM) 10K type strain sequencing project: providing services to taxonomists for standard genome sequencing and annotation.</title>
        <authorList>
            <consortium name="The Broad Institute Genomics Platform"/>
            <consortium name="The Broad Institute Genome Sequencing Center for Infectious Disease"/>
            <person name="Wu L."/>
            <person name="Ma J."/>
        </authorList>
    </citation>
    <scope>NUCLEOTIDE SEQUENCE [LARGE SCALE GENOMIC DNA]</scope>
    <source>
        <strain evidence="3">CG52</strain>
    </source>
</reference>
<proteinExistence type="predicted"/>
<dbReference type="EMBL" id="JBHUEQ010000004">
    <property type="protein sequence ID" value="MFD1744709.1"/>
    <property type="molecule type" value="Genomic_DNA"/>
</dbReference>
<comment type="caution">
    <text evidence="2">The sequence shown here is derived from an EMBL/GenBank/DDBJ whole genome shotgun (WGS) entry which is preliminary data.</text>
</comment>
<gene>
    <name evidence="2" type="ORF">ACFSE1_04470</name>
</gene>
<feature type="domain" description="N-acetyltransferase" evidence="1">
    <location>
        <begin position="1"/>
        <end position="123"/>
    </location>
</feature>
<dbReference type="EC" id="2.3.-.-" evidence="2"/>
<dbReference type="InterPro" id="IPR000182">
    <property type="entry name" value="GNAT_dom"/>
</dbReference>
<protein>
    <submittedName>
        <fullName evidence="2">GNAT family N-acetyltransferase</fullName>
        <ecNumber evidence="2">2.3.-.-</ecNumber>
    </submittedName>
</protein>
<dbReference type="GO" id="GO:0016746">
    <property type="term" value="F:acyltransferase activity"/>
    <property type="evidence" value="ECO:0007669"/>
    <property type="project" value="UniProtKB-KW"/>
</dbReference>
<dbReference type="Pfam" id="PF13527">
    <property type="entry name" value="Acetyltransf_9"/>
    <property type="match status" value="1"/>
</dbReference>
<keyword evidence="2" id="KW-0808">Transferase</keyword>
<evidence type="ECO:0000259" key="1">
    <source>
        <dbReference type="PROSITE" id="PS51186"/>
    </source>
</evidence>
<dbReference type="RefSeq" id="WP_377397013.1">
    <property type="nucleotide sequence ID" value="NZ_JBHUEQ010000004.1"/>
</dbReference>
<dbReference type="SUPFAM" id="SSF55729">
    <property type="entry name" value="Acyl-CoA N-acyltransferases (Nat)"/>
    <property type="match status" value="1"/>
</dbReference>
<keyword evidence="3" id="KW-1185">Reference proteome</keyword>
<keyword evidence="2" id="KW-0012">Acyltransferase</keyword>
<dbReference type="Gene3D" id="3.40.630.30">
    <property type="match status" value="1"/>
</dbReference>
<dbReference type="Proteomes" id="UP001597322">
    <property type="component" value="Unassembled WGS sequence"/>
</dbReference>